<evidence type="ECO:0000313" key="7">
    <source>
        <dbReference type="Proteomes" id="UP000199377"/>
    </source>
</evidence>
<dbReference type="OrthoDB" id="9807112at2"/>
<dbReference type="Gene3D" id="3.40.1090.10">
    <property type="entry name" value="Cytosolic phospholipase A2 catalytic domain"/>
    <property type="match status" value="2"/>
</dbReference>
<evidence type="ECO:0000256" key="4">
    <source>
        <dbReference type="PROSITE-ProRule" id="PRU01161"/>
    </source>
</evidence>
<keyword evidence="2 4" id="KW-0442">Lipid degradation</keyword>
<evidence type="ECO:0000256" key="1">
    <source>
        <dbReference type="ARBA" id="ARBA00022801"/>
    </source>
</evidence>
<keyword evidence="7" id="KW-1185">Reference proteome</keyword>
<name>A0A1I3JQM1_9RHOB</name>
<feature type="active site" description="Nucleophile" evidence="4">
    <location>
        <position position="45"/>
    </location>
</feature>
<feature type="domain" description="PNPLA" evidence="5">
    <location>
        <begin position="11"/>
        <end position="222"/>
    </location>
</feature>
<dbReference type="InterPro" id="IPR016035">
    <property type="entry name" value="Acyl_Trfase/lysoPLipase"/>
</dbReference>
<evidence type="ECO:0000313" key="6">
    <source>
        <dbReference type="EMBL" id="SFI62466.1"/>
    </source>
</evidence>
<reference evidence="6 7" key="1">
    <citation type="submission" date="2016-10" db="EMBL/GenBank/DDBJ databases">
        <authorList>
            <person name="de Groot N.N."/>
        </authorList>
    </citation>
    <scope>NUCLEOTIDE SEQUENCE [LARGE SCALE GENOMIC DNA]</scope>
    <source>
        <strain evidence="6 7">CGMCC 1.11030</strain>
    </source>
</reference>
<keyword evidence="3 4" id="KW-0443">Lipid metabolism</keyword>
<dbReference type="GO" id="GO:0016787">
    <property type="term" value="F:hydrolase activity"/>
    <property type="evidence" value="ECO:0007669"/>
    <property type="project" value="UniProtKB-UniRule"/>
</dbReference>
<proteinExistence type="predicted"/>
<dbReference type="EMBL" id="FOQH01000008">
    <property type="protein sequence ID" value="SFI62466.1"/>
    <property type="molecule type" value="Genomic_DNA"/>
</dbReference>
<dbReference type="PANTHER" id="PTHR14226:SF78">
    <property type="entry name" value="SLR0060 PROTEIN"/>
    <property type="match status" value="1"/>
</dbReference>
<evidence type="ECO:0000256" key="3">
    <source>
        <dbReference type="ARBA" id="ARBA00023098"/>
    </source>
</evidence>
<protein>
    <submittedName>
        <fullName evidence="6">NTE family protein</fullName>
    </submittedName>
</protein>
<dbReference type="PANTHER" id="PTHR14226">
    <property type="entry name" value="NEUROPATHY TARGET ESTERASE/SWISS CHEESE D.MELANOGASTER"/>
    <property type="match status" value="1"/>
</dbReference>
<dbReference type="STRING" id="1114924.SAMN05216258_108109"/>
<keyword evidence="1 4" id="KW-0378">Hydrolase</keyword>
<dbReference type="InterPro" id="IPR002641">
    <property type="entry name" value="PNPLA_dom"/>
</dbReference>
<dbReference type="GO" id="GO:0016042">
    <property type="term" value="P:lipid catabolic process"/>
    <property type="evidence" value="ECO:0007669"/>
    <property type="project" value="UniProtKB-UniRule"/>
</dbReference>
<evidence type="ECO:0000256" key="2">
    <source>
        <dbReference type="ARBA" id="ARBA00022963"/>
    </source>
</evidence>
<evidence type="ECO:0000259" key="5">
    <source>
        <dbReference type="PROSITE" id="PS51635"/>
    </source>
</evidence>
<dbReference type="PROSITE" id="PS51635">
    <property type="entry name" value="PNPLA"/>
    <property type="match status" value="1"/>
</dbReference>
<accession>A0A1I3JQM1</accession>
<dbReference type="Proteomes" id="UP000199377">
    <property type="component" value="Unassembled WGS sequence"/>
</dbReference>
<gene>
    <name evidence="6" type="ORF">SAMN05216258_108109</name>
</gene>
<comment type="caution">
    <text evidence="4">Lacks conserved residue(s) required for the propagation of feature annotation.</text>
</comment>
<dbReference type="Pfam" id="PF01734">
    <property type="entry name" value="Patatin"/>
    <property type="match status" value="1"/>
</dbReference>
<feature type="active site" description="Proton acceptor" evidence="4">
    <location>
        <position position="209"/>
    </location>
</feature>
<organism evidence="6 7">
    <name type="scientific">Albimonas pacifica</name>
    <dbReference type="NCBI Taxonomy" id="1114924"/>
    <lineage>
        <taxon>Bacteria</taxon>
        <taxon>Pseudomonadati</taxon>
        <taxon>Pseudomonadota</taxon>
        <taxon>Alphaproteobacteria</taxon>
        <taxon>Rhodobacterales</taxon>
        <taxon>Paracoccaceae</taxon>
        <taxon>Albimonas</taxon>
    </lineage>
</organism>
<feature type="short sequence motif" description="GXGXXG" evidence="4">
    <location>
        <begin position="15"/>
        <end position="20"/>
    </location>
</feature>
<feature type="short sequence motif" description="DGA/G" evidence="4">
    <location>
        <begin position="209"/>
        <end position="211"/>
    </location>
</feature>
<dbReference type="InterPro" id="IPR050301">
    <property type="entry name" value="NTE"/>
</dbReference>
<dbReference type="RefSeq" id="WP_092861761.1">
    <property type="nucleotide sequence ID" value="NZ_FOQH01000008.1"/>
</dbReference>
<sequence length="353" mass="38488">MARRPTKTINLALQGGGAHGAFTWGVLDRLLEEEALEFDGITATSAGAMNAAALKTGLLNGGREAAKTSLDRFWGSIARYSSGLPNPLLEWVRAFHPTTENLADAIEAGAGWGLGDSLTRMFSPYDLNPFNINPLRGLLTEQLHFDTICTAEPPHLFICATNVRTGKARVFQGDEIGTDAILASTCLPSVFQAVEIDDPATGRREAFWDGGFTGNPSLWPLFYGTRACDLVIVHINPIVREELPRTARDILNRTNEISFNAALLGELRAITFVRRLLSEGVIPQGAMKDVLVHSIADDETMGKLGVATKMHADWTLMQNLKQVGRDAAERFLADHWSDLGERASVDLRALYSA</sequence>
<dbReference type="SUPFAM" id="SSF52151">
    <property type="entry name" value="FabD/lysophospholipase-like"/>
    <property type="match status" value="1"/>
</dbReference>
<dbReference type="AlphaFoldDB" id="A0A1I3JQM1"/>